<dbReference type="SUPFAM" id="SSF158997">
    <property type="entry name" value="Trm112p-like"/>
    <property type="match status" value="1"/>
</dbReference>
<proteinExistence type="inferred from homology"/>
<dbReference type="GO" id="GO:0005829">
    <property type="term" value="C:cytosol"/>
    <property type="evidence" value="ECO:0007669"/>
    <property type="project" value="TreeGrafter"/>
</dbReference>
<organism evidence="2">
    <name type="scientific">Acidithiobacillus sulfuriphilus</name>
    <dbReference type="NCBI Taxonomy" id="1867749"/>
    <lineage>
        <taxon>Bacteria</taxon>
        <taxon>Pseudomonadati</taxon>
        <taxon>Pseudomonadota</taxon>
        <taxon>Acidithiobacillia</taxon>
        <taxon>Acidithiobacillales</taxon>
        <taxon>Acidithiobacillaceae</taxon>
        <taxon>Acidithiobacillus</taxon>
    </lineage>
</organism>
<dbReference type="HAMAP" id="MF_01187">
    <property type="entry name" value="UPF0434"/>
    <property type="match status" value="1"/>
</dbReference>
<protein>
    <recommendedName>
        <fullName evidence="1">UPF0434 protein EC580_12725</fullName>
    </recommendedName>
</protein>
<dbReference type="OrthoDB" id="9812205at2"/>
<name>A0A3M8QR00_9PROT</name>
<dbReference type="Pfam" id="PF03966">
    <property type="entry name" value="Trm112p"/>
    <property type="match status" value="1"/>
</dbReference>
<evidence type="ECO:0000256" key="1">
    <source>
        <dbReference type="HAMAP-Rule" id="MF_01187"/>
    </source>
</evidence>
<comment type="similarity">
    <text evidence="1">Belongs to the UPF0434 family.</text>
</comment>
<dbReference type="AlphaFoldDB" id="A0A3M8QR00"/>
<dbReference type="InterPro" id="IPR005651">
    <property type="entry name" value="Trm112-like"/>
</dbReference>
<comment type="caution">
    <text evidence="2">The sequence shown here is derived from an EMBL/GenBank/DDBJ whole genome shotgun (WGS) entry which is preliminary data.</text>
</comment>
<dbReference type="Gene3D" id="2.20.25.10">
    <property type="match status" value="1"/>
</dbReference>
<reference evidence="2" key="1">
    <citation type="submission" date="2018-10" db="EMBL/GenBank/DDBJ databases">
        <title>Acidithiobacillus sulfuriphilus sp. nov.: an extremely acidophilic sulfur-oxidizing chemolithotroph isolated from a neutral pH environment.</title>
        <authorList>
            <person name="Falagan C."/>
            <person name="Moya-Beltran A."/>
            <person name="Quatrini R."/>
            <person name="Johnson D.B."/>
        </authorList>
    </citation>
    <scope>NUCLEOTIDE SEQUENCE [LARGE SCALE GENOMIC DNA]</scope>
    <source>
        <strain evidence="2">CJ-2</strain>
    </source>
</reference>
<gene>
    <name evidence="2" type="ORF">EC580_12725</name>
</gene>
<dbReference type="RefSeq" id="WP_123105630.1">
    <property type="nucleotide sequence ID" value="NZ_CP127527.1"/>
</dbReference>
<dbReference type="PANTHER" id="PTHR33505:SF4">
    <property type="entry name" value="PROTEIN PREY, MITOCHONDRIAL"/>
    <property type="match status" value="1"/>
</dbReference>
<dbReference type="PANTHER" id="PTHR33505">
    <property type="entry name" value="ZGC:162634"/>
    <property type="match status" value="1"/>
</dbReference>
<accession>A0A3M8QR00</accession>
<dbReference type="EMBL" id="RIZI01000190">
    <property type="protein sequence ID" value="RNF58709.1"/>
    <property type="molecule type" value="Genomic_DNA"/>
</dbReference>
<sequence length="60" mass="6824">MSVDHRLLDLIACPQCKGPLFPCAQREALCCERCHLKYPIIDDIPVLLVDDAEHYEGKMP</sequence>
<evidence type="ECO:0000313" key="2">
    <source>
        <dbReference type="EMBL" id="RNF58709.1"/>
    </source>
</evidence>